<evidence type="ECO:0000313" key="1">
    <source>
        <dbReference type="EMBL" id="KAK2118703.1"/>
    </source>
</evidence>
<keyword evidence="2" id="KW-1185">Reference proteome</keyword>
<dbReference type="Proteomes" id="UP001266305">
    <property type="component" value="Unassembled WGS sequence"/>
</dbReference>
<sequence length="71" mass="8140">MFAKRIQKMQMTEIHAFPSAEKAACGPEDRFLVVSASHDAHPNCGVGVHWRLLPESCLNLRNWYFTSYDDD</sequence>
<comment type="caution">
    <text evidence="1">The sequence shown here is derived from an EMBL/GenBank/DDBJ whole genome shotgun (WGS) entry which is preliminary data.</text>
</comment>
<gene>
    <name evidence="1" type="ORF">P7K49_000089</name>
</gene>
<proteinExistence type="predicted"/>
<evidence type="ECO:0000313" key="2">
    <source>
        <dbReference type="Proteomes" id="UP001266305"/>
    </source>
</evidence>
<organism evidence="1 2">
    <name type="scientific">Saguinus oedipus</name>
    <name type="common">Cotton-top tamarin</name>
    <name type="synonym">Oedipomidas oedipus</name>
    <dbReference type="NCBI Taxonomy" id="9490"/>
    <lineage>
        <taxon>Eukaryota</taxon>
        <taxon>Metazoa</taxon>
        <taxon>Chordata</taxon>
        <taxon>Craniata</taxon>
        <taxon>Vertebrata</taxon>
        <taxon>Euteleostomi</taxon>
        <taxon>Mammalia</taxon>
        <taxon>Eutheria</taxon>
        <taxon>Euarchontoglires</taxon>
        <taxon>Primates</taxon>
        <taxon>Haplorrhini</taxon>
        <taxon>Platyrrhini</taxon>
        <taxon>Cebidae</taxon>
        <taxon>Callitrichinae</taxon>
        <taxon>Saguinus</taxon>
    </lineage>
</organism>
<protein>
    <submittedName>
        <fullName evidence="1">Uncharacterized protein</fullName>
    </submittedName>
</protein>
<name>A0ABQ9WD46_SAGOE</name>
<accession>A0ABQ9WD46</accession>
<reference evidence="1 2" key="1">
    <citation type="submission" date="2023-05" db="EMBL/GenBank/DDBJ databases">
        <title>B98-5 Cell Line De Novo Hybrid Assembly: An Optical Mapping Approach.</title>
        <authorList>
            <person name="Kananen K."/>
            <person name="Auerbach J.A."/>
            <person name="Kautto E."/>
            <person name="Blachly J.S."/>
        </authorList>
    </citation>
    <scope>NUCLEOTIDE SEQUENCE [LARGE SCALE GENOMIC DNA]</scope>
    <source>
        <strain evidence="1">B95-8</strain>
        <tissue evidence="1">Cell line</tissue>
    </source>
</reference>
<dbReference type="EMBL" id="JASSZA010000001">
    <property type="protein sequence ID" value="KAK2118703.1"/>
    <property type="molecule type" value="Genomic_DNA"/>
</dbReference>